<keyword evidence="3" id="KW-1185">Reference proteome</keyword>
<proteinExistence type="predicted"/>
<organism evidence="2 3">
    <name type="scientific">Monilinia laxa</name>
    <name type="common">Brown rot fungus</name>
    <name type="synonym">Sclerotinia laxa</name>
    <dbReference type="NCBI Taxonomy" id="61186"/>
    <lineage>
        <taxon>Eukaryota</taxon>
        <taxon>Fungi</taxon>
        <taxon>Dikarya</taxon>
        <taxon>Ascomycota</taxon>
        <taxon>Pezizomycotina</taxon>
        <taxon>Leotiomycetes</taxon>
        <taxon>Helotiales</taxon>
        <taxon>Sclerotiniaceae</taxon>
        <taxon>Monilinia</taxon>
    </lineage>
</organism>
<gene>
    <name evidence="2" type="ORF">EYC80_009164</name>
</gene>
<keyword evidence="1" id="KW-0472">Membrane</keyword>
<evidence type="ECO:0000313" key="2">
    <source>
        <dbReference type="EMBL" id="KAB8296420.1"/>
    </source>
</evidence>
<dbReference type="AlphaFoldDB" id="A0A5N6K2P8"/>
<accession>A0A5N6K2P8</accession>
<dbReference type="EMBL" id="VIGI01000009">
    <property type="protein sequence ID" value="KAB8296420.1"/>
    <property type="molecule type" value="Genomic_DNA"/>
</dbReference>
<keyword evidence="1" id="KW-1133">Transmembrane helix</keyword>
<reference evidence="2 3" key="1">
    <citation type="submission" date="2019-06" db="EMBL/GenBank/DDBJ databases">
        <title>Genome Sequence of the Brown Rot Fungal Pathogen Monilinia laxa.</title>
        <authorList>
            <person name="De Miccolis Angelini R.M."/>
            <person name="Landi L."/>
            <person name="Abate D."/>
            <person name="Pollastro S."/>
            <person name="Romanazzi G."/>
            <person name="Faretra F."/>
        </authorList>
    </citation>
    <scope>NUCLEOTIDE SEQUENCE [LARGE SCALE GENOMIC DNA]</scope>
    <source>
        <strain evidence="2 3">Mlax316</strain>
    </source>
</reference>
<keyword evidence="1" id="KW-0812">Transmembrane</keyword>
<protein>
    <submittedName>
        <fullName evidence="2">Uncharacterized protein</fullName>
    </submittedName>
</protein>
<dbReference type="Proteomes" id="UP000326757">
    <property type="component" value="Unassembled WGS sequence"/>
</dbReference>
<evidence type="ECO:0000313" key="3">
    <source>
        <dbReference type="Proteomes" id="UP000326757"/>
    </source>
</evidence>
<comment type="caution">
    <text evidence="2">The sequence shown here is derived from an EMBL/GenBank/DDBJ whole genome shotgun (WGS) entry which is preliminary data.</text>
</comment>
<evidence type="ECO:0000256" key="1">
    <source>
        <dbReference type="SAM" id="Phobius"/>
    </source>
</evidence>
<feature type="transmembrane region" description="Helical" evidence="1">
    <location>
        <begin position="36"/>
        <end position="61"/>
    </location>
</feature>
<sequence>MQRYGMVWYGTCTRTRTHTLIQLELEFGCDFSLTGIFIPVLEGLLVVVVVAAAAAAAPVVLSSPNSA</sequence>
<name>A0A5N6K2P8_MONLA</name>